<feature type="transmembrane region" description="Helical" evidence="5">
    <location>
        <begin position="67"/>
        <end position="86"/>
    </location>
</feature>
<dbReference type="PRINTS" id="PR00164">
    <property type="entry name" value="ABC2TRNSPORT"/>
</dbReference>
<dbReference type="InterPro" id="IPR051784">
    <property type="entry name" value="Nod_factor_ABC_transporter"/>
</dbReference>
<reference evidence="7 8" key="1">
    <citation type="submission" date="2014-12" db="EMBL/GenBank/DDBJ databases">
        <title>Genomes of Geoalkalibacter ferrihydriticus and Geoalkalibacter subterraneus, two haloalkaliphilic metal-reducing members of the Geobacteraceae.</title>
        <authorList>
            <person name="Badalamenti J.P."/>
            <person name="Torres C.I."/>
            <person name="Krajmalnik-Brown R."/>
            <person name="Bond D.R."/>
        </authorList>
    </citation>
    <scope>NUCLEOTIDE SEQUENCE [LARGE SCALE GENOMIC DNA]</scope>
    <source>
        <strain evidence="7 8">DSM 17813</strain>
    </source>
</reference>
<dbReference type="InterPro" id="IPR013525">
    <property type="entry name" value="ABC2_TM"/>
</dbReference>
<comment type="similarity">
    <text evidence="5">Belongs to the ABC-2 integral membrane protein family.</text>
</comment>
<dbReference type="PANTHER" id="PTHR43229:SF2">
    <property type="entry name" value="NODULATION PROTEIN J"/>
    <property type="match status" value="1"/>
</dbReference>
<dbReference type="RefSeq" id="WP_040100115.1">
    <property type="nucleotide sequence ID" value="NZ_JWJD01000005.1"/>
</dbReference>
<evidence type="ECO:0000256" key="3">
    <source>
        <dbReference type="ARBA" id="ARBA00022989"/>
    </source>
</evidence>
<evidence type="ECO:0000256" key="5">
    <source>
        <dbReference type="RuleBase" id="RU361157"/>
    </source>
</evidence>
<keyword evidence="8" id="KW-1185">Reference proteome</keyword>
<protein>
    <recommendedName>
        <fullName evidence="5">Transport permease protein</fullName>
    </recommendedName>
</protein>
<dbReference type="InterPro" id="IPR047817">
    <property type="entry name" value="ABC2_TM_bact-type"/>
</dbReference>
<feature type="transmembrane region" description="Helical" evidence="5">
    <location>
        <begin position="120"/>
        <end position="144"/>
    </location>
</feature>
<dbReference type="PROSITE" id="PS51012">
    <property type="entry name" value="ABC_TM2"/>
    <property type="match status" value="1"/>
</dbReference>
<dbReference type="PIRSF" id="PIRSF006648">
    <property type="entry name" value="DrrB"/>
    <property type="match status" value="1"/>
</dbReference>
<feature type="transmembrane region" description="Helical" evidence="5">
    <location>
        <begin position="239"/>
        <end position="259"/>
    </location>
</feature>
<keyword evidence="2 5" id="KW-0812">Transmembrane</keyword>
<dbReference type="Pfam" id="PF01061">
    <property type="entry name" value="ABC2_membrane"/>
    <property type="match status" value="1"/>
</dbReference>
<name>A0A0C2HTL0_9BACT</name>
<keyword evidence="5" id="KW-0813">Transport</keyword>
<keyword evidence="3 5" id="KW-1133">Transmembrane helix</keyword>
<gene>
    <name evidence="7" type="ORF">GFER_13145</name>
</gene>
<keyword evidence="5" id="KW-1003">Cell membrane</keyword>
<evidence type="ECO:0000259" key="6">
    <source>
        <dbReference type="PROSITE" id="PS51012"/>
    </source>
</evidence>
<feature type="transmembrane region" description="Helical" evidence="5">
    <location>
        <begin position="41"/>
        <end position="60"/>
    </location>
</feature>
<comment type="caution">
    <text evidence="7">The sequence shown here is derived from an EMBL/GenBank/DDBJ whole genome shotgun (WGS) entry which is preliminary data.</text>
</comment>
<dbReference type="AlphaFoldDB" id="A0A0C2HTL0"/>
<feature type="transmembrane region" description="Helical" evidence="5">
    <location>
        <begin position="214"/>
        <end position="233"/>
    </location>
</feature>
<evidence type="ECO:0000313" key="7">
    <source>
        <dbReference type="EMBL" id="KIH76157.1"/>
    </source>
</evidence>
<dbReference type="Proteomes" id="UP000035068">
    <property type="component" value="Unassembled WGS sequence"/>
</dbReference>
<proteinExistence type="inferred from homology"/>
<keyword evidence="4 5" id="KW-0472">Membrane</keyword>
<dbReference type="PANTHER" id="PTHR43229">
    <property type="entry name" value="NODULATION PROTEIN J"/>
    <property type="match status" value="1"/>
</dbReference>
<comment type="subcellular location">
    <subcellularLocation>
        <location evidence="5">Cell membrane</location>
        <topology evidence="5">Multi-pass membrane protein</topology>
    </subcellularLocation>
    <subcellularLocation>
        <location evidence="1">Membrane</location>
        <topology evidence="1">Multi-pass membrane protein</topology>
    </subcellularLocation>
</comment>
<evidence type="ECO:0000256" key="2">
    <source>
        <dbReference type="ARBA" id="ARBA00022692"/>
    </source>
</evidence>
<dbReference type="InterPro" id="IPR000412">
    <property type="entry name" value="ABC_2_transport"/>
</dbReference>
<sequence>MIRFPSPGRFSRRFVRVWQRNLSVYRKTWKISFLPPLLEPLLYLLAFGVGLAVMVGTLSYAGREISYLAFIAPALLSVAIMYNAFFETTYNSFVRMYYQKTFDAMLATPLNLEEIILGELVWAATKSVIATLLMGSVISAFGLLAFPSALWLLPLALLGGLAFGALGMICTGLMPNIETFNVPIFLIITPMFLFSGTFFPLANLPAWAQALAQILPLTHLVALARACALHAWHPELWLSLAYLILFTALAAPLAIALMVRRLIH</sequence>
<evidence type="ECO:0000256" key="1">
    <source>
        <dbReference type="ARBA" id="ARBA00004141"/>
    </source>
</evidence>
<evidence type="ECO:0000256" key="4">
    <source>
        <dbReference type="ARBA" id="ARBA00023136"/>
    </source>
</evidence>
<organism evidence="7 8">
    <name type="scientific">Geoalkalibacter ferrihydriticus DSM 17813</name>
    <dbReference type="NCBI Taxonomy" id="1121915"/>
    <lineage>
        <taxon>Bacteria</taxon>
        <taxon>Pseudomonadati</taxon>
        <taxon>Thermodesulfobacteriota</taxon>
        <taxon>Desulfuromonadia</taxon>
        <taxon>Desulfuromonadales</taxon>
        <taxon>Geoalkalibacteraceae</taxon>
        <taxon>Geoalkalibacter</taxon>
    </lineage>
</organism>
<accession>A0A0C2HTL0</accession>
<feature type="transmembrane region" description="Helical" evidence="5">
    <location>
        <begin position="180"/>
        <end position="202"/>
    </location>
</feature>
<evidence type="ECO:0000313" key="8">
    <source>
        <dbReference type="Proteomes" id="UP000035068"/>
    </source>
</evidence>
<feature type="domain" description="ABC transmembrane type-2" evidence="6">
    <location>
        <begin position="31"/>
        <end position="261"/>
    </location>
</feature>
<dbReference type="EMBL" id="JWJD01000005">
    <property type="protein sequence ID" value="KIH76157.1"/>
    <property type="molecule type" value="Genomic_DNA"/>
</dbReference>
<dbReference type="GO" id="GO:0140359">
    <property type="term" value="F:ABC-type transporter activity"/>
    <property type="evidence" value="ECO:0007669"/>
    <property type="project" value="InterPro"/>
</dbReference>
<dbReference type="GO" id="GO:0043190">
    <property type="term" value="C:ATP-binding cassette (ABC) transporter complex"/>
    <property type="evidence" value="ECO:0007669"/>
    <property type="project" value="InterPro"/>
</dbReference>
<feature type="transmembrane region" description="Helical" evidence="5">
    <location>
        <begin position="151"/>
        <end position="174"/>
    </location>
</feature>